<dbReference type="RefSeq" id="WP_050055096.1">
    <property type="nucleotide sequence ID" value="NZ_CAQI01000042.1"/>
</dbReference>
<dbReference type="SUPFAM" id="SSF54909">
    <property type="entry name" value="Dimeric alpha+beta barrel"/>
    <property type="match status" value="1"/>
</dbReference>
<dbReference type="InterPro" id="IPR011008">
    <property type="entry name" value="Dimeric_a/b-barrel"/>
</dbReference>
<dbReference type="OrthoDB" id="3481501at2"/>
<organism evidence="1 2">
    <name type="scientific">Pseudarthrobacter siccitolerans</name>
    <dbReference type="NCBI Taxonomy" id="861266"/>
    <lineage>
        <taxon>Bacteria</taxon>
        <taxon>Bacillati</taxon>
        <taxon>Actinomycetota</taxon>
        <taxon>Actinomycetes</taxon>
        <taxon>Micrococcales</taxon>
        <taxon>Micrococcaceae</taxon>
        <taxon>Pseudarthrobacter</taxon>
    </lineage>
</organism>
<evidence type="ECO:0000313" key="1">
    <source>
        <dbReference type="EMBL" id="CCQ46164.1"/>
    </source>
</evidence>
<dbReference type="STRING" id="861266.ARTSIC4J27_2124"/>
<gene>
    <name evidence="1" type="ORF">ARTSIC4J27_2124</name>
</gene>
<name>A0A024H317_9MICC</name>
<comment type="caution">
    <text evidence="1">The sequence shown here is derived from an EMBL/GenBank/DDBJ whole genome shotgun (WGS) entry which is preliminary data.</text>
</comment>
<reference evidence="2" key="1">
    <citation type="journal article" date="2014" name="Genome Announc.">
        <title>Genome Sequence of Arthrobacter siccitolerans 4J27, a Xeroprotectant-Producing Desiccation-Tolerant Microorganism.</title>
        <authorList>
            <person name="Manzanera M."/>
            <person name="Santa-Cruz-Calvo L."/>
            <person name="Vilchez J.I."/>
            <person name="Garcia-Fontana C."/>
            <person name="Silva-Castro G.A."/>
            <person name="Calvo C."/>
            <person name="Gonzalez-Lopez J."/>
        </authorList>
    </citation>
    <scope>NUCLEOTIDE SEQUENCE [LARGE SCALE GENOMIC DNA]</scope>
    <source>
        <strain evidence="2">4J27</strain>
    </source>
</reference>
<evidence type="ECO:0008006" key="3">
    <source>
        <dbReference type="Google" id="ProtNLM"/>
    </source>
</evidence>
<accession>A0A024H317</accession>
<dbReference type="AlphaFoldDB" id="A0A024H317"/>
<keyword evidence="2" id="KW-1185">Reference proteome</keyword>
<evidence type="ECO:0000313" key="2">
    <source>
        <dbReference type="Proteomes" id="UP000035722"/>
    </source>
</evidence>
<dbReference type="Proteomes" id="UP000035722">
    <property type="component" value="Unassembled WGS sequence"/>
</dbReference>
<protein>
    <recommendedName>
        <fullName evidence="3">EthD domain-containing protein</fullName>
    </recommendedName>
</protein>
<sequence>MKDNTEYMWLVQLDIPEEFDDEFNRIYNTEHVPFIAKVPGVLSVQRYVLERPNPGVQRYATVYRVVSPDLPHTPEWKAASEQGDWASKIRPHTFNASLSMFRAIP</sequence>
<dbReference type="EMBL" id="CAQI01000042">
    <property type="protein sequence ID" value="CCQ46164.1"/>
    <property type="molecule type" value="Genomic_DNA"/>
</dbReference>
<proteinExistence type="predicted"/>